<sequence length="68" mass="7365">MSLINGGPLPIAIVAQETLPREAREPVQAKPLPKGEAAAHYQANKDAARRPPQKETPDDRGQRVDIDA</sequence>
<evidence type="ECO:0000256" key="1">
    <source>
        <dbReference type="SAM" id="MobiDB-lite"/>
    </source>
</evidence>
<name>A0A6N4RF86_BLAVI</name>
<gene>
    <name evidence="2" type="ORF">DI628_04880</name>
</gene>
<feature type="compositionally biased region" description="Basic and acidic residues" evidence="1">
    <location>
        <begin position="46"/>
        <end position="68"/>
    </location>
</feature>
<organism evidence="2 3">
    <name type="scientific">Blastochloris viridis</name>
    <name type="common">Rhodopseudomonas viridis</name>
    <dbReference type="NCBI Taxonomy" id="1079"/>
    <lineage>
        <taxon>Bacteria</taxon>
        <taxon>Pseudomonadati</taxon>
        <taxon>Pseudomonadota</taxon>
        <taxon>Alphaproteobacteria</taxon>
        <taxon>Hyphomicrobiales</taxon>
        <taxon>Blastochloridaceae</taxon>
        <taxon>Blastochloris</taxon>
    </lineage>
</organism>
<feature type="region of interest" description="Disordered" evidence="1">
    <location>
        <begin position="18"/>
        <end position="68"/>
    </location>
</feature>
<comment type="caution">
    <text evidence="2">The sequence shown here is derived from an EMBL/GenBank/DDBJ whole genome shotgun (WGS) entry which is preliminary data.</text>
</comment>
<evidence type="ECO:0000313" key="3">
    <source>
        <dbReference type="Proteomes" id="UP000320948"/>
    </source>
</evidence>
<evidence type="ECO:0000313" key="2">
    <source>
        <dbReference type="EMBL" id="TKW61959.1"/>
    </source>
</evidence>
<dbReference type="EMBL" id="VAFM01000001">
    <property type="protein sequence ID" value="TKW61959.1"/>
    <property type="molecule type" value="Genomic_DNA"/>
</dbReference>
<dbReference type="Proteomes" id="UP000320948">
    <property type="component" value="Unassembled WGS sequence"/>
</dbReference>
<dbReference type="AlphaFoldDB" id="A0A6N4RF86"/>
<accession>A0A6N4RF86</accession>
<proteinExistence type="predicted"/>
<reference evidence="2 3" key="1">
    <citation type="journal article" date="2017" name="Nat. Commun.">
        <title>In situ click chemistry generation of cyclooxygenase-2 inhibitors.</title>
        <authorList>
            <person name="Bhardwaj A."/>
            <person name="Kaur J."/>
            <person name="Wuest M."/>
            <person name="Wuest F."/>
        </authorList>
    </citation>
    <scope>NUCLEOTIDE SEQUENCE [LARGE SCALE GENOMIC DNA]</scope>
    <source>
        <strain evidence="2">S2_018_000_R2_106</strain>
    </source>
</reference>
<protein>
    <submittedName>
        <fullName evidence="2">Uncharacterized protein</fullName>
    </submittedName>
</protein>